<dbReference type="InterPro" id="IPR037401">
    <property type="entry name" value="SnoaL-like"/>
</dbReference>
<dbReference type="Gene3D" id="3.10.450.50">
    <property type="match status" value="1"/>
</dbReference>
<dbReference type="EMBL" id="JAPCWZ010000005">
    <property type="protein sequence ID" value="KAK8862833.1"/>
    <property type="molecule type" value="Genomic_DNA"/>
</dbReference>
<proteinExistence type="predicted"/>
<comment type="caution">
    <text evidence="2">The sequence shown here is derived from an EMBL/GenBank/DDBJ whole genome shotgun (WGS) entry which is preliminary data.</text>
</comment>
<keyword evidence="3" id="KW-1185">Reference proteome</keyword>
<evidence type="ECO:0000259" key="1">
    <source>
        <dbReference type="Pfam" id="PF13577"/>
    </source>
</evidence>
<dbReference type="CDD" id="cd00531">
    <property type="entry name" value="NTF2_like"/>
    <property type="match status" value="1"/>
</dbReference>
<dbReference type="InterPro" id="IPR032710">
    <property type="entry name" value="NTF2-like_dom_sf"/>
</dbReference>
<evidence type="ECO:0000313" key="3">
    <source>
        <dbReference type="Proteomes" id="UP001390339"/>
    </source>
</evidence>
<sequence>MSTMTTFNLGAGLTPREAVADVIYRGTAAFDLGDAALLESALTEDAVMAVGDRARYETLATIRTEIFATVARLDTVHTASNVRVLFGAGGDPASAKTATATASFQANHYRAGEGLKPDAVGFVTGGMYTLECVRDEKDSGLWKARNWVVKLMWVTGDHSVMTSGTPEEKK</sequence>
<feature type="domain" description="SnoaL-like" evidence="1">
    <location>
        <begin position="13"/>
        <end position="147"/>
    </location>
</feature>
<gene>
    <name evidence="2" type="ORF">PGQ11_009068</name>
</gene>
<name>A0ABR2IGY9_9PEZI</name>
<reference evidence="2 3" key="1">
    <citation type="journal article" date="2024" name="IMA Fungus">
        <title>Apiospora arundinis, a panoply of carbohydrate-active enzymes and secondary metabolites.</title>
        <authorList>
            <person name="Sorensen T."/>
            <person name="Petersen C."/>
            <person name="Muurmann A.T."/>
            <person name="Christiansen J.V."/>
            <person name="Brundto M.L."/>
            <person name="Overgaard C.K."/>
            <person name="Boysen A.T."/>
            <person name="Wollenberg R.D."/>
            <person name="Larsen T.O."/>
            <person name="Sorensen J.L."/>
            <person name="Nielsen K.L."/>
            <person name="Sondergaard T.E."/>
        </authorList>
    </citation>
    <scope>NUCLEOTIDE SEQUENCE [LARGE SCALE GENOMIC DNA]</scope>
    <source>
        <strain evidence="2 3">AAU 773</strain>
    </source>
</reference>
<evidence type="ECO:0000313" key="2">
    <source>
        <dbReference type="EMBL" id="KAK8862833.1"/>
    </source>
</evidence>
<accession>A0ABR2IGY9</accession>
<dbReference type="SUPFAM" id="SSF54427">
    <property type="entry name" value="NTF2-like"/>
    <property type="match status" value="1"/>
</dbReference>
<organism evidence="2 3">
    <name type="scientific">Apiospora arundinis</name>
    <dbReference type="NCBI Taxonomy" id="335852"/>
    <lineage>
        <taxon>Eukaryota</taxon>
        <taxon>Fungi</taxon>
        <taxon>Dikarya</taxon>
        <taxon>Ascomycota</taxon>
        <taxon>Pezizomycotina</taxon>
        <taxon>Sordariomycetes</taxon>
        <taxon>Xylariomycetidae</taxon>
        <taxon>Amphisphaeriales</taxon>
        <taxon>Apiosporaceae</taxon>
        <taxon>Apiospora</taxon>
    </lineage>
</organism>
<dbReference type="Proteomes" id="UP001390339">
    <property type="component" value="Unassembled WGS sequence"/>
</dbReference>
<dbReference type="Pfam" id="PF13577">
    <property type="entry name" value="SnoaL_4"/>
    <property type="match status" value="1"/>
</dbReference>
<protein>
    <recommendedName>
        <fullName evidence="1">SnoaL-like domain-containing protein</fullName>
    </recommendedName>
</protein>